<evidence type="ECO:0000313" key="3">
    <source>
        <dbReference type="Proteomes" id="UP000618579"/>
    </source>
</evidence>
<dbReference type="Proteomes" id="UP000618579">
    <property type="component" value="Unassembled WGS sequence"/>
</dbReference>
<feature type="region of interest" description="Disordered" evidence="1">
    <location>
        <begin position="269"/>
        <end position="354"/>
    </location>
</feature>
<proteinExistence type="predicted"/>
<sequence length="354" mass="41474">MDMTPTHIEELIHKRFIVVVIAHENEHVLAAQIENIHFFNPEAGILLYNGGHNPDFGKNVNVWSFPHNHPLRAGIIVPGMWDIMKWLEEIGAGYEYLMSMDHDMLFVKHGFQSFLDEAMAESDSMGWRLENDRDHPYSLPVQNMRNEWHLWQPVFRTDGFLTYFNPGQIYKHDIVRRMLAHVDHAAVDHLLGISEAAALEEVFFVTLASACGGRVREYPEGSKYNDMVRWGENITFESVQQHRAHPYYYWIHPVKGDKLLEMNQQLLPRPEVPPANQPPAVRGVPASRRTALRKRKRLKRKSRLRRGYLRKRTKRRILRKRSRKKTNKFAKRHLRPKSAAKRTSTKPKKRTKLG</sequence>
<feature type="compositionally biased region" description="Basic residues" evidence="1">
    <location>
        <begin position="290"/>
        <end position="354"/>
    </location>
</feature>
<dbReference type="EMBL" id="WHNZ01000079">
    <property type="protein sequence ID" value="NOV04269.1"/>
    <property type="molecule type" value="Genomic_DNA"/>
</dbReference>
<evidence type="ECO:0000256" key="1">
    <source>
        <dbReference type="SAM" id="MobiDB-lite"/>
    </source>
</evidence>
<gene>
    <name evidence="2" type="ORF">GC097_30270</name>
</gene>
<protein>
    <submittedName>
        <fullName evidence="2">Uncharacterized protein</fullName>
    </submittedName>
</protein>
<organism evidence="2 3">
    <name type="scientific">Paenibacillus planticolens</name>
    <dbReference type="NCBI Taxonomy" id="2654976"/>
    <lineage>
        <taxon>Bacteria</taxon>
        <taxon>Bacillati</taxon>
        <taxon>Bacillota</taxon>
        <taxon>Bacilli</taxon>
        <taxon>Bacillales</taxon>
        <taxon>Paenibacillaceae</taxon>
        <taxon>Paenibacillus</taxon>
    </lineage>
</organism>
<comment type="caution">
    <text evidence="2">The sequence shown here is derived from an EMBL/GenBank/DDBJ whole genome shotgun (WGS) entry which is preliminary data.</text>
</comment>
<name>A0ABX1ZW44_9BACL</name>
<accession>A0ABX1ZW44</accession>
<keyword evidence="3" id="KW-1185">Reference proteome</keyword>
<reference evidence="2 3" key="1">
    <citation type="submission" date="2019-10" db="EMBL/GenBank/DDBJ databases">
        <title>Description of Paenibacillus pedi sp. nov.</title>
        <authorList>
            <person name="Carlier A."/>
            <person name="Qi S."/>
        </authorList>
    </citation>
    <scope>NUCLEOTIDE SEQUENCE [LARGE SCALE GENOMIC DNA]</scope>
    <source>
        <strain evidence="2 3">LMG 31457</strain>
    </source>
</reference>
<evidence type="ECO:0000313" key="2">
    <source>
        <dbReference type="EMBL" id="NOV04269.1"/>
    </source>
</evidence>